<name>A0A0B5AHM3_9BACL</name>
<dbReference type="Proteomes" id="UP000031449">
    <property type="component" value="Chromosome"/>
</dbReference>
<evidence type="ECO:0000313" key="1">
    <source>
        <dbReference type="EMBL" id="AJD89576.1"/>
    </source>
</evidence>
<dbReference type="STRING" id="1508404.JMA_02590"/>
<organism evidence="1 2">
    <name type="scientific">Jeotgalibacillus malaysiensis</name>
    <dbReference type="NCBI Taxonomy" id="1508404"/>
    <lineage>
        <taxon>Bacteria</taxon>
        <taxon>Bacillati</taxon>
        <taxon>Bacillota</taxon>
        <taxon>Bacilli</taxon>
        <taxon>Bacillales</taxon>
        <taxon>Caryophanaceae</taxon>
        <taxon>Jeotgalibacillus</taxon>
    </lineage>
</organism>
<proteinExistence type="predicted"/>
<protein>
    <submittedName>
        <fullName evidence="1">Uncharacterized protein</fullName>
    </submittedName>
</protein>
<dbReference type="KEGG" id="jeo:JMA_02590"/>
<keyword evidence="2" id="KW-1185">Reference proteome</keyword>
<dbReference type="AlphaFoldDB" id="A0A0B5AHM3"/>
<dbReference type="BioCyc" id="JESP1508404:G14D9-9476-MONOMER"/>
<dbReference type="HOGENOM" id="CLU_2825340_0_0_9"/>
<gene>
    <name evidence="1" type="ORF">JMA_02590</name>
</gene>
<sequence length="66" mass="7532">MIEKVTFAASTKGKEAEIHQSFSIAELNLEEGLSEEAIEEKIQELFKRWVLDSISFSITVDRSKDE</sequence>
<evidence type="ECO:0000313" key="2">
    <source>
        <dbReference type="Proteomes" id="UP000031449"/>
    </source>
</evidence>
<dbReference type="EMBL" id="CP009416">
    <property type="protein sequence ID" value="AJD89576.1"/>
    <property type="molecule type" value="Genomic_DNA"/>
</dbReference>
<accession>A0A0B5AHM3</accession>
<reference evidence="1 2" key="1">
    <citation type="submission" date="2014-08" db="EMBL/GenBank/DDBJ databases">
        <title>Complete genome of a marine bacteria Jeotgalibacillus malaysiensis.</title>
        <authorList>
            <person name="Yaakop A.S."/>
            <person name="Chan K.-G."/>
            <person name="Goh K.M."/>
        </authorList>
    </citation>
    <scope>NUCLEOTIDE SEQUENCE [LARGE SCALE GENOMIC DNA]</scope>
    <source>
        <strain evidence="1 2">D5</strain>
    </source>
</reference>